<proteinExistence type="predicted"/>
<sequence length="115" mass="12112">MVERVKEAGARGVLSVAGSPPLRVYDVDFGFGPPAKVEIVSEDRCHGGGGESRRRHGGGHVAAAGRHGDVPEVLRRCRRVALVVAQHGHSLMDCQVTVSESPSMSYLAPGLSVSK</sequence>
<evidence type="ECO:0000256" key="1">
    <source>
        <dbReference type="SAM" id="MobiDB-lite"/>
    </source>
</evidence>
<name>M7ZXB8_TRIUA</name>
<reference evidence="2" key="1">
    <citation type="journal article" date="2013" name="Nature">
        <title>Draft genome of the wheat A-genome progenitor Triticum urartu.</title>
        <authorList>
            <person name="Ling H.Q."/>
            <person name="Zhao S."/>
            <person name="Liu D."/>
            <person name="Wang J."/>
            <person name="Sun H."/>
            <person name="Zhang C."/>
            <person name="Fan H."/>
            <person name="Li D."/>
            <person name="Dong L."/>
            <person name="Tao Y."/>
            <person name="Gao C."/>
            <person name="Wu H."/>
            <person name="Li Y."/>
            <person name="Cui Y."/>
            <person name="Guo X."/>
            <person name="Zheng S."/>
            <person name="Wang B."/>
            <person name="Yu K."/>
            <person name="Liang Q."/>
            <person name="Yang W."/>
            <person name="Lou X."/>
            <person name="Chen J."/>
            <person name="Feng M."/>
            <person name="Jian J."/>
            <person name="Zhang X."/>
            <person name="Luo G."/>
            <person name="Jiang Y."/>
            <person name="Liu J."/>
            <person name="Wang Z."/>
            <person name="Sha Y."/>
            <person name="Zhang B."/>
            <person name="Wu H."/>
            <person name="Tang D."/>
            <person name="Shen Q."/>
            <person name="Xue P."/>
            <person name="Zou S."/>
            <person name="Wang X."/>
            <person name="Liu X."/>
            <person name="Wang F."/>
            <person name="Yang Y."/>
            <person name="An X."/>
            <person name="Dong Z."/>
            <person name="Zhang K."/>
            <person name="Zhang X."/>
            <person name="Luo M.C."/>
            <person name="Dvorak J."/>
            <person name="Tong Y."/>
            <person name="Wang J."/>
            <person name="Yang H."/>
            <person name="Li Z."/>
            <person name="Wang D."/>
            <person name="Zhang A."/>
            <person name="Wang J."/>
        </authorList>
    </citation>
    <scope>NUCLEOTIDE SEQUENCE</scope>
</reference>
<feature type="region of interest" description="Disordered" evidence="1">
    <location>
        <begin position="44"/>
        <end position="65"/>
    </location>
</feature>
<dbReference type="EMBL" id="KD014712">
    <property type="protein sequence ID" value="EMS67823.1"/>
    <property type="molecule type" value="Genomic_DNA"/>
</dbReference>
<dbReference type="GO" id="GO:0016747">
    <property type="term" value="F:acyltransferase activity, transferring groups other than amino-acyl groups"/>
    <property type="evidence" value="ECO:0007669"/>
    <property type="project" value="UniProtKB-ARBA"/>
</dbReference>
<organism evidence="2">
    <name type="scientific">Triticum urartu</name>
    <name type="common">Red wild einkorn</name>
    <name type="synonym">Crithodium urartu</name>
    <dbReference type="NCBI Taxonomy" id="4572"/>
    <lineage>
        <taxon>Eukaryota</taxon>
        <taxon>Viridiplantae</taxon>
        <taxon>Streptophyta</taxon>
        <taxon>Embryophyta</taxon>
        <taxon>Tracheophyta</taxon>
        <taxon>Spermatophyta</taxon>
        <taxon>Magnoliopsida</taxon>
        <taxon>Liliopsida</taxon>
        <taxon>Poales</taxon>
        <taxon>Poaceae</taxon>
        <taxon>BOP clade</taxon>
        <taxon>Pooideae</taxon>
        <taxon>Triticodae</taxon>
        <taxon>Triticeae</taxon>
        <taxon>Triticinae</taxon>
        <taxon>Triticum</taxon>
    </lineage>
</organism>
<accession>M7ZXB8</accession>
<dbReference type="STRING" id="4572.M7ZXB8"/>
<dbReference type="AlphaFoldDB" id="M7ZXB8"/>
<gene>
    <name evidence="2" type="ORF">TRIUR3_27151</name>
</gene>
<dbReference type="InterPro" id="IPR023213">
    <property type="entry name" value="CAT-like_dom_sf"/>
</dbReference>
<dbReference type="Gene3D" id="3.30.559.10">
    <property type="entry name" value="Chloramphenicol acetyltransferase-like domain"/>
    <property type="match status" value="1"/>
</dbReference>
<protein>
    <submittedName>
        <fullName evidence="2">Uncharacterized protein</fullName>
    </submittedName>
</protein>
<evidence type="ECO:0000313" key="2">
    <source>
        <dbReference type="EMBL" id="EMS67823.1"/>
    </source>
</evidence>